<name>A0ABT2FL46_9GAMM</name>
<proteinExistence type="predicted"/>
<dbReference type="RefSeq" id="WP_238895356.1">
    <property type="nucleotide sequence ID" value="NZ_JAKOGG010000003.1"/>
</dbReference>
<sequence length="113" mass="12488">MRHFTAICIALLFALFLTACGQPVPPEKAAYVGEWQNKSMYLLITEDGSVSYQRLKNGGNVSVDGPLKEFTDEGFEVGIGPMSTTFVVNQAPFQQDGEWHMMVDDVLLIKTAD</sequence>
<keyword evidence="3" id="KW-1185">Reference proteome</keyword>
<feature type="signal peptide" evidence="1">
    <location>
        <begin position="1"/>
        <end position="21"/>
    </location>
</feature>
<organism evidence="2 3">
    <name type="scientific">Shewanella electrica</name>
    <dbReference type="NCBI Taxonomy" id="515560"/>
    <lineage>
        <taxon>Bacteria</taxon>
        <taxon>Pseudomonadati</taxon>
        <taxon>Pseudomonadota</taxon>
        <taxon>Gammaproteobacteria</taxon>
        <taxon>Alteromonadales</taxon>
        <taxon>Shewanellaceae</taxon>
        <taxon>Shewanella</taxon>
    </lineage>
</organism>
<keyword evidence="1" id="KW-0732">Signal</keyword>
<evidence type="ECO:0000313" key="2">
    <source>
        <dbReference type="EMBL" id="MCS4555946.1"/>
    </source>
</evidence>
<reference evidence="3" key="1">
    <citation type="submission" date="2023-07" db="EMBL/GenBank/DDBJ databases">
        <title>Shewanella mangrovi sp. nov., an acetaldehyde- degrading bacterium isolated from mangrove sediment.</title>
        <authorList>
            <person name="Liu Y."/>
        </authorList>
    </citation>
    <scope>NUCLEOTIDE SEQUENCE [LARGE SCALE GENOMIC DNA]</scope>
    <source>
        <strain evidence="3">C32</strain>
    </source>
</reference>
<comment type="caution">
    <text evidence="2">The sequence shown here is derived from an EMBL/GenBank/DDBJ whole genome shotgun (WGS) entry which is preliminary data.</text>
</comment>
<accession>A0ABT2FL46</accession>
<evidence type="ECO:0000256" key="1">
    <source>
        <dbReference type="SAM" id="SignalP"/>
    </source>
</evidence>
<dbReference type="EMBL" id="JAKOGG010000003">
    <property type="protein sequence ID" value="MCS4555946.1"/>
    <property type="molecule type" value="Genomic_DNA"/>
</dbReference>
<dbReference type="Proteomes" id="UP001201549">
    <property type="component" value="Unassembled WGS sequence"/>
</dbReference>
<gene>
    <name evidence="2" type="ORF">L9G74_05795</name>
</gene>
<evidence type="ECO:0000313" key="3">
    <source>
        <dbReference type="Proteomes" id="UP001201549"/>
    </source>
</evidence>
<protein>
    <submittedName>
        <fullName evidence="2">Uncharacterized protein</fullName>
    </submittedName>
</protein>
<feature type="chain" id="PRO_5046781409" evidence="1">
    <location>
        <begin position="22"/>
        <end position="113"/>
    </location>
</feature>
<dbReference type="PROSITE" id="PS51257">
    <property type="entry name" value="PROKAR_LIPOPROTEIN"/>
    <property type="match status" value="1"/>
</dbReference>